<dbReference type="NCBIfam" id="TIGR03025">
    <property type="entry name" value="EPS_sugtrans"/>
    <property type="match status" value="1"/>
</dbReference>
<comment type="subcellular location">
    <subcellularLocation>
        <location evidence="1">Membrane</location>
        <topology evidence="1">Multi-pass membrane protein</topology>
    </subcellularLocation>
</comment>
<dbReference type="Pfam" id="PF02397">
    <property type="entry name" value="Bac_transf"/>
    <property type="match status" value="1"/>
</dbReference>
<dbReference type="Pfam" id="PF13727">
    <property type="entry name" value="CoA_binding_3"/>
    <property type="match status" value="1"/>
</dbReference>
<feature type="transmembrane region" description="Helical" evidence="8">
    <location>
        <begin position="102"/>
        <end position="124"/>
    </location>
</feature>
<evidence type="ECO:0000313" key="10">
    <source>
        <dbReference type="EMBL" id="GIG43811.1"/>
    </source>
</evidence>
<evidence type="ECO:0000256" key="5">
    <source>
        <dbReference type="ARBA" id="ARBA00022989"/>
    </source>
</evidence>
<keyword evidence="11" id="KW-1185">Reference proteome</keyword>
<evidence type="ECO:0000256" key="1">
    <source>
        <dbReference type="ARBA" id="ARBA00004141"/>
    </source>
</evidence>
<reference evidence="10" key="1">
    <citation type="submission" date="2021-01" db="EMBL/GenBank/DDBJ databases">
        <title>Whole genome shotgun sequence of Dactylosporangium siamense NBRC 106093.</title>
        <authorList>
            <person name="Komaki H."/>
            <person name="Tamura T."/>
        </authorList>
    </citation>
    <scope>NUCLEOTIDE SEQUENCE</scope>
    <source>
        <strain evidence="10">NBRC 106093</strain>
    </source>
</reference>
<evidence type="ECO:0000259" key="9">
    <source>
        <dbReference type="Pfam" id="PF02397"/>
    </source>
</evidence>
<evidence type="ECO:0000256" key="7">
    <source>
        <dbReference type="SAM" id="MobiDB-lite"/>
    </source>
</evidence>
<dbReference type="GO" id="GO:0016780">
    <property type="term" value="F:phosphotransferase activity, for other substituted phosphate groups"/>
    <property type="evidence" value="ECO:0007669"/>
    <property type="project" value="TreeGrafter"/>
</dbReference>
<dbReference type="InterPro" id="IPR017475">
    <property type="entry name" value="EPS_sugar_tfrase"/>
</dbReference>
<dbReference type="AlphaFoldDB" id="A0A919U9X2"/>
<dbReference type="RefSeq" id="WP_203845655.1">
    <property type="nucleotide sequence ID" value="NZ_BAAAVW010000006.1"/>
</dbReference>
<evidence type="ECO:0000313" key="11">
    <source>
        <dbReference type="Proteomes" id="UP000660611"/>
    </source>
</evidence>
<comment type="similarity">
    <text evidence="2">Belongs to the bacterial sugar transferase family.</text>
</comment>
<accession>A0A919U9X2</accession>
<gene>
    <name evidence="10" type="primary">wcaJ_1</name>
    <name evidence="10" type="ORF">Dsi01nite_018520</name>
</gene>
<evidence type="ECO:0000256" key="3">
    <source>
        <dbReference type="ARBA" id="ARBA00022679"/>
    </source>
</evidence>
<comment type="caution">
    <text evidence="10">The sequence shown here is derived from an EMBL/GenBank/DDBJ whole genome shotgun (WGS) entry which is preliminary data.</text>
</comment>
<sequence>MPRVVAAVLEQGSPGVRVPAPVATTARRRRVPAPEPIRRPRGTGAGEPWRQAGADLAVFVALWLAAGAAWHDALTGAGLTAVALAAVGLYRPRLHLSVLDDIPRMLLGVGAVTPLTVWCTLPPATFEAAIVLWPLVVLAATVPVRAFVYVTLYQRRRLLPGDRTLIVGSGDVALRLAEVLRADRAYGIRPIGLVGPPALTAETLPAPLLGHVDALTEIVALHRPDRVIVAFPGAPDTDLIGVIRQWRRSGITVYVVPRLFELAVPAAGAELVQGIALERMRPDRMRGLYAAAKRTIDVTGAAIGLALAGPILLACAVAVRLESGRAGVLFRQQRIGRDGRPFTILKFRSLTPATDRESQVRWNISTDDRVGPVGRLLRNTSLDELPQLINVLRGDMSLVGPRPERPYFVEQFAHMYGGYADRHRAAAGITGWAQIHGLRGDTSIADRVRYDNYYIENWSVALDIKIMIRTVGAMLGLARRWR</sequence>
<keyword evidence="5 8" id="KW-1133">Transmembrane helix</keyword>
<organism evidence="10 11">
    <name type="scientific">Dactylosporangium siamense</name>
    <dbReference type="NCBI Taxonomy" id="685454"/>
    <lineage>
        <taxon>Bacteria</taxon>
        <taxon>Bacillati</taxon>
        <taxon>Actinomycetota</taxon>
        <taxon>Actinomycetes</taxon>
        <taxon>Micromonosporales</taxon>
        <taxon>Micromonosporaceae</taxon>
        <taxon>Dactylosporangium</taxon>
    </lineage>
</organism>
<dbReference type="PANTHER" id="PTHR30576:SF0">
    <property type="entry name" value="UNDECAPRENYL-PHOSPHATE N-ACETYLGALACTOSAMINYL 1-PHOSPHATE TRANSFERASE-RELATED"/>
    <property type="match status" value="1"/>
</dbReference>
<dbReference type="GO" id="GO:0016020">
    <property type="term" value="C:membrane"/>
    <property type="evidence" value="ECO:0007669"/>
    <property type="project" value="UniProtKB-SubCell"/>
</dbReference>
<feature type="region of interest" description="Disordered" evidence="7">
    <location>
        <begin position="28"/>
        <end position="47"/>
    </location>
</feature>
<dbReference type="Proteomes" id="UP000660611">
    <property type="component" value="Unassembled WGS sequence"/>
</dbReference>
<name>A0A919U9X2_9ACTN</name>
<feature type="domain" description="Bacterial sugar transferase" evidence="9">
    <location>
        <begin position="293"/>
        <end position="475"/>
    </location>
</feature>
<proteinExistence type="inferred from homology"/>
<dbReference type="PANTHER" id="PTHR30576">
    <property type="entry name" value="COLANIC BIOSYNTHESIS UDP-GLUCOSE LIPID CARRIER TRANSFERASE"/>
    <property type="match status" value="1"/>
</dbReference>
<evidence type="ECO:0000256" key="8">
    <source>
        <dbReference type="SAM" id="Phobius"/>
    </source>
</evidence>
<feature type="transmembrane region" description="Helical" evidence="8">
    <location>
        <begin position="57"/>
        <end position="90"/>
    </location>
</feature>
<keyword evidence="3" id="KW-0808">Transferase</keyword>
<evidence type="ECO:0000256" key="4">
    <source>
        <dbReference type="ARBA" id="ARBA00022692"/>
    </source>
</evidence>
<dbReference type="EMBL" id="BONQ01000026">
    <property type="protein sequence ID" value="GIG43811.1"/>
    <property type="molecule type" value="Genomic_DNA"/>
</dbReference>
<evidence type="ECO:0000256" key="2">
    <source>
        <dbReference type="ARBA" id="ARBA00006464"/>
    </source>
</evidence>
<keyword evidence="6 8" id="KW-0472">Membrane</keyword>
<feature type="transmembrane region" description="Helical" evidence="8">
    <location>
        <begin position="130"/>
        <end position="153"/>
    </location>
</feature>
<dbReference type="Gene3D" id="3.40.50.720">
    <property type="entry name" value="NAD(P)-binding Rossmann-like Domain"/>
    <property type="match status" value="1"/>
</dbReference>
<keyword evidence="4 8" id="KW-0812">Transmembrane</keyword>
<evidence type="ECO:0000256" key="6">
    <source>
        <dbReference type="ARBA" id="ARBA00023136"/>
    </source>
</evidence>
<dbReference type="InterPro" id="IPR003362">
    <property type="entry name" value="Bact_transf"/>
</dbReference>
<feature type="transmembrane region" description="Helical" evidence="8">
    <location>
        <begin position="295"/>
        <end position="319"/>
    </location>
</feature>
<protein>
    <submittedName>
        <fullName evidence="10">UDP-phosphate galactose phosphotransferase</fullName>
    </submittedName>
</protein>